<feature type="compositionally biased region" description="Basic residues" evidence="1">
    <location>
        <begin position="63"/>
        <end position="78"/>
    </location>
</feature>
<gene>
    <name evidence="2" type="ORF">ACHAWO_013972</name>
</gene>
<evidence type="ECO:0000313" key="2">
    <source>
        <dbReference type="EMBL" id="KAL3766625.1"/>
    </source>
</evidence>
<feature type="region of interest" description="Disordered" evidence="1">
    <location>
        <begin position="63"/>
        <end position="106"/>
    </location>
</feature>
<evidence type="ECO:0000256" key="1">
    <source>
        <dbReference type="SAM" id="MobiDB-lite"/>
    </source>
</evidence>
<accession>A0ABD3MRM9</accession>
<dbReference type="EMBL" id="JALLPJ020001382">
    <property type="protein sequence ID" value="KAL3766625.1"/>
    <property type="molecule type" value="Genomic_DNA"/>
</dbReference>
<feature type="region of interest" description="Disordered" evidence="1">
    <location>
        <begin position="166"/>
        <end position="196"/>
    </location>
</feature>
<organism evidence="2 3">
    <name type="scientific">Cyclotella atomus</name>
    <dbReference type="NCBI Taxonomy" id="382360"/>
    <lineage>
        <taxon>Eukaryota</taxon>
        <taxon>Sar</taxon>
        <taxon>Stramenopiles</taxon>
        <taxon>Ochrophyta</taxon>
        <taxon>Bacillariophyta</taxon>
        <taxon>Coscinodiscophyceae</taxon>
        <taxon>Thalassiosirophycidae</taxon>
        <taxon>Stephanodiscales</taxon>
        <taxon>Stephanodiscaceae</taxon>
        <taxon>Cyclotella</taxon>
    </lineage>
</organism>
<proteinExistence type="predicted"/>
<reference evidence="2 3" key="1">
    <citation type="submission" date="2024-10" db="EMBL/GenBank/DDBJ databases">
        <title>Updated reference genomes for cyclostephanoid diatoms.</title>
        <authorList>
            <person name="Roberts W.R."/>
            <person name="Alverson A.J."/>
        </authorList>
    </citation>
    <scope>NUCLEOTIDE SEQUENCE [LARGE SCALE GENOMIC DNA]</scope>
    <source>
        <strain evidence="2 3">AJA010-31</strain>
    </source>
</reference>
<evidence type="ECO:0000313" key="3">
    <source>
        <dbReference type="Proteomes" id="UP001530400"/>
    </source>
</evidence>
<comment type="caution">
    <text evidence="2">The sequence shown here is derived from an EMBL/GenBank/DDBJ whole genome shotgun (WGS) entry which is preliminary data.</text>
</comment>
<dbReference type="AlphaFoldDB" id="A0ABD3MRM9"/>
<dbReference type="Proteomes" id="UP001530400">
    <property type="component" value="Unassembled WGS sequence"/>
</dbReference>
<keyword evidence="3" id="KW-1185">Reference proteome</keyword>
<feature type="region of interest" description="Disordered" evidence="1">
    <location>
        <begin position="117"/>
        <end position="136"/>
    </location>
</feature>
<protein>
    <submittedName>
        <fullName evidence="2">Uncharacterized protein</fullName>
    </submittedName>
</protein>
<name>A0ABD3MRM9_9STRA</name>
<sequence>MNLKETGHWTLDTSGVGMFLITSKPSTINTILQNRSSMATTTMTTAPDIAACETSLLQSLSTIHKHSSWSRSRSRPRRHSTDDDVQPIQKASRPRDPQRRATVSHHLAPTLLSRFDNQARSPTPAAGILKSRSDADITATHQKNRVSFSGRQDGTINTHITSFDVDASPKETAPNRLSLRDSMNWPPSPLPRTSTTDACRQSFSAAMQANKMARLPFDNAPAPPPLVSRPVRRYSTMEIEEIKRVDQVQVQEQAAAIPPLLLRIKSDGVFDLSRPNIRIPTSSGERRDYSLGDLAKCPSHMMAIPDNDPQGALHQVSHLKQHDFAFIKRADGSWTYAILAHRYVSKGEECMVFVLTEEGSTKTIKKKQWANFVRIVAVEEPIMDPSMPRNISVDSGKIDDFSMISFTSF</sequence>